<name>A0ABS8DHG1_9FIRM</name>
<organism evidence="1 2">
    <name type="scientific">Bariatricus massiliensis</name>
    <dbReference type="NCBI Taxonomy" id="1745713"/>
    <lineage>
        <taxon>Bacteria</taxon>
        <taxon>Bacillati</taxon>
        <taxon>Bacillota</taxon>
        <taxon>Clostridia</taxon>
        <taxon>Lachnospirales</taxon>
        <taxon>Lachnospiraceae</taxon>
        <taxon>Bariatricus</taxon>
    </lineage>
</organism>
<dbReference type="RefSeq" id="WP_154670241.1">
    <property type="nucleotide sequence ID" value="NZ_JAJCIQ010000007.1"/>
</dbReference>
<evidence type="ECO:0000313" key="2">
    <source>
        <dbReference type="Proteomes" id="UP001299546"/>
    </source>
</evidence>
<reference evidence="1 2" key="1">
    <citation type="submission" date="2021-10" db="EMBL/GenBank/DDBJ databases">
        <title>Collection of gut derived symbiotic bacterial strains cultured from healthy donors.</title>
        <authorList>
            <person name="Lin H."/>
            <person name="Littmann E."/>
            <person name="Kohout C."/>
            <person name="Pamer E.G."/>
        </authorList>
    </citation>
    <scope>NUCLEOTIDE SEQUENCE [LARGE SCALE GENOMIC DNA]</scope>
    <source>
        <strain evidence="1 2">DFI.1.165</strain>
    </source>
</reference>
<accession>A0ABS8DHG1</accession>
<evidence type="ECO:0008006" key="3">
    <source>
        <dbReference type="Google" id="ProtNLM"/>
    </source>
</evidence>
<comment type="caution">
    <text evidence="1">The sequence shown here is derived from an EMBL/GenBank/DDBJ whole genome shotgun (WGS) entry which is preliminary data.</text>
</comment>
<evidence type="ECO:0000313" key="1">
    <source>
        <dbReference type="EMBL" id="MCB7387873.1"/>
    </source>
</evidence>
<sequence>MIFDGDIFDSEWDEIENDDHIQGFEKKITEKKISLTISEYGPNFKKSMDALEDVPEKDILEGVPGKLWAGNCYLKCYIKATEKDRWVNDLQHIDAELKIITDYPYWINEVEHRFLRNSGFAPGDSIWLEYPYEYPYEYAKDRNSQYLVNSNYTGSGFKMIIYGPCINPIIRVANHVYEIRTTLYEGEYAVIDSSSRNAVDRSIIKVLNDGTKEDLFNSRNKDSEIWEKIPPGRNTVTWNGNFGFDIVLFNERSSPLWNS</sequence>
<protein>
    <recommendedName>
        <fullName evidence="3">Phage tail protein</fullName>
    </recommendedName>
</protein>
<dbReference type="EMBL" id="JAJCIS010000006">
    <property type="protein sequence ID" value="MCB7387873.1"/>
    <property type="molecule type" value="Genomic_DNA"/>
</dbReference>
<keyword evidence="2" id="KW-1185">Reference proteome</keyword>
<gene>
    <name evidence="1" type="ORF">LIZ65_11285</name>
</gene>
<dbReference type="Proteomes" id="UP001299546">
    <property type="component" value="Unassembled WGS sequence"/>
</dbReference>
<proteinExistence type="predicted"/>